<dbReference type="SUPFAM" id="SSF56672">
    <property type="entry name" value="DNA/RNA polymerases"/>
    <property type="match status" value="1"/>
</dbReference>
<proteinExistence type="inferred from homology"/>
<evidence type="ECO:0000259" key="2">
    <source>
        <dbReference type="PROSITE" id="PS50878"/>
    </source>
</evidence>
<dbReference type="PANTHER" id="PTHR34047:SF8">
    <property type="entry name" value="PROTEIN YKFC"/>
    <property type="match status" value="1"/>
</dbReference>
<dbReference type="PROSITE" id="PS50878">
    <property type="entry name" value="RT_POL"/>
    <property type="match status" value="1"/>
</dbReference>
<dbReference type="EMBL" id="JACHIF010000001">
    <property type="protein sequence ID" value="MBB5036144.1"/>
    <property type="molecule type" value="Genomic_DNA"/>
</dbReference>
<reference evidence="3 4" key="1">
    <citation type="submission" date="2020-08" db="EMBL/GenBank/DDBJ databases">
        <title>Genomic Encyclopedia of Type Strains, Phase IV (KMG-IV): sequencing the most valuable type-strain genomes for metagenomic binning, comparative biology and taxonomic classification.</title>
        <authorList>
            <person name="Goeker M."/>
        </authorList>
    </citation>
    <scope>NUCLEOTIDE SEQUENCE [LARGE SCALE GENOMIC DNA]</scope>
    <source>
        <strain evidence="3 4">DSM 12251</strain>
    </source>
</reference>
<evidence type="ECO:0000256" key="1">
    <source>
        <dbReference type="ARBA" id="ARBA00034120"/>
    </source>
</evidence>
<dbReference type="PANTHER" id="PTHR34047">
    <property type="entry name" value="NUCLEAR INTRON MATURASE 1, MITOCHONDRIAL-RELATED"/>
    <property type="match status" value="1"/>
</dbReference>
<sequence length="579" mass="66159">MSLIVTPRLALRALNDSRKSDPLSYLSLRYTLTSVISLKDVWAQNMAPEIVRRRGGPGFLESKLFKQLDGEGVPEFRDIVRAGGPEALAEVALLDACSKAGKAFQPADEVYSYHFAKRSSVDGAFIPYFELFSARQTKIGEICKKRPGDWVLYADIKQFYPSITPTRAFRAWERACEDSTLSSDWKEFGRLLLNRQFSLKKGLLVGSSFSHLVANLVLRDLDKEMSKKFPGRYFRYVDDFAFIVPPEKKRETITFLRAHIKPLGLRLHPKKIHWIGATKWRENAPYQQDDYDEEPTGDEDWMRFIDNLKCYLMERPQYRGRVKKVFQDAGLRVPLPRYTTQTMAKSYGDRFKVRMESKDFAKRLAKLSPKKLTTIGLRLRKTYFDQFMSAWQNYISSTGAIRKWKLSKVRFILSRIMLLGSLAQVQEIHEIIENEVEVAEYTAMLAALLTGEVDELLRFGWKTAASAGQALAVGSISTSCRSIGWKDEQVEAYTALLLAGVTVNVKLPKRLKINLRIQTVKGGNPPSAWSRISHPFYREISALIGSKTLENHRVLLQTPADPDERWEPFADELLGFDPT</sequence>
<feature type="domain" description="Reverse transcriptase" evidence="2">
    <location>
        <begin position="1"/>
        <end position="306"/>
    </location>
</feature>
<dbReference type="AlphaFoldDB" id="A0A7W7YHC1"/>
<accession>A0A7W7YHC1</accession>
<evidence type="ECO:0000313" key="4">
    <source>
        <dbReference type="Proteomes" id="UP000534294"/>
    </source>
</evidence>
<dbReference type="InterPro" id="IPR051083">
    <property type="entry name" value="GrpII_Intron_Splice-Mob/Def"/>
</dbReference>
<comment type="caution">
    <text evidence="3">The sequence shown here is derived from an EMBL/GenBank/DDBJ whole genome shotgun (WGS) entry which is preliminary data.</text>
</comment>
<dbReference type="InterPro" id="IPR000477">
    <property type="entry name" value="RT_dom"/>
</dbReference>
<dbReference type="Proteomes" id="UP000534294">
    <property type="component" value="Unassembled WGS sequence"/>
</dbReference>
<gene>
    <name evidence="3" type="ORF">HNQ64_000378</name>
</gene>
<organism evidence="3 4">
    <name type="scientific">Prosthecobacter dejongeii</name>
    <dbReference type="NCBI Taxonomy" id="48465"/>
    <lineage>
        <taxon>Bacteria</taxon>
        <taxon>Pseudomonadati</taxon>
        <taxon>Verrucomicrobiota</taxon>
        <taxon>Verrucomicrobiia</taxon>
        <taxon>Verrucomicrobiales</taxon>
        <taxon>Verrucomicrobiaceae</taxon>
        <taxon>Prosthecobacter</taxon>
    </lineage>
</organism>
<keyword evidence="4" id="KW-1185">Reference proteome</keyword>
<dbReference type="InterPro" id="IPR043502">
    <property type="entry name" value="DNA/RNA_pol_sf"/>
</dbReference>
<protein>
    <recommendedName>
        <fullName evidence="2">Reverse transcriptase domain-containing protein</fullName>
    </recommendedName>
</protein>
<name>A0A7W7YHC1_9BACT</name>
<dbReference type="RefSeq" id="WP_184204637.1">
    <property type="nucleotide sequence ID" value="NZ_JACHIF010000001.1"/>
</dbReference>
<comment type="similarity">
    <text evidence="1">Belongs to the bacterial reverse transcriptase family.</text>
</comment>
<dbReference type="Pfam" id="PF00078">
    <property type="entry name" value="RVT_1"/>
    <property type="match status" value="1"/>
</dbReference>
<dbReference type="CDD" id="cd01646">
    <property type="entry name" value="RT_Bac_retron_I"/>
    <property type="match status" value="1"/>
</dbReference>
<evidence type="ECO:0000313" key="3">
    <source>
        <dbReference type="EMBL" id="MBB5036144.1"/>
    </source>
</evidence>